<organism evidence="3 4">
    <name type="scientific">Mycena pura</name>
    <dbReference type="NCBI Taxonomy" id="153505"/>
    <lineage>
        <taxon>Eukaryota</taxon>
        <taxon>Fungi</taxon>
        <taxon>Dikarya</taxon>
        <taxon>Basidiomycota</taxon>
        <taxon>Agaricomycotina</taxon>
        <taxon>Agaricomycetes</taxon>
        <taxon>Agaricomycetidae</taxon>
        <taxon>Agaricales</taxon>
        <taxon>Marasmiineae</taxon>
        <taxon>Mycenaceae</taxon>
        <taxon>Mycena</taxon>
    </lineage>
</organism>
<dbReference type="InterPro" id="IPR019401">
    <property type="entry name" value="Znf_CHCC"/>
</dbReference>
<dbReference type="Pfam" id="PF10276">
    <property type="entry name" value="zf-CHCC"/>
    <property type="match status" value="1"/>
</dbReference>
<feature type="region of interest" description="Disordered" evidence="1">
    <location>
        <begin position="1"/>
        <end position="62"/>
    </location>
</feature>
<feature type="domain" description="Zinc finger CHCC-type" evidence="2">
    <location>
        <begin position="90"/>
        <end position="121"/>
    </location>
</feature>
<name>A0AAD6YPU0_9AGAR</name>
<protein>
    <recommendedName>
        <fullName evidence="2">Zinc finger CHCC-type domain-containing protein</fullName>
    </recommendedName>
</protein>
<dbReference type="Proteomes" id="UP001219525">
    <property type="component" value="Unassembled WGS sequence"/>
</dbReference>
<proteinExistence type="predicted"/>
<feature type="compositionally biased region" description="Basic residues" evidence="1">
    <location>
        <begin position="1"/>
        <end position="14"/>
    </location>
</feature>
<evidence type="ECO:0000313" key="3">
    <source>
        <dbReference type="EMBL" id="KAJ7225521.1"/>
    </source>
</evidence>
<evidence type="ECO:0000313" key="4">
    <source>
        <dbReference type="Proteomes" id="UP001219525"/>
    </source>
</evidence>
<reference evidence="3" key="1">
    <citation type="submission" date="2023-03" db="EMBL/GenBank/DDBJ databases">
        <title>Massive genome expansion in bonnet fungi (Mycena s.s.) driven by repeated elements and novel gene families across ecological guilds.</title>
        <authorList>
            <consortium name="Lawrence Berkeley National Laboratory"/>
            <person name="Harder C.B."/>
            <person name="Miyauchi S."/>
            <person name="Viragh M."/>
            <person name="Kuo A."/>
            <person name="Thoen E."/>
            <person name="Andreopoulos B."/>
            <person name="Lu D."/>
            <person name="Skrede I."/>
            <person name="Drula E."/>
            <person name="Henrissat B."/>
            <person name="Morin E."/>
            <person name="Kohler A."/>
            <person name="Barry K."/>
            <person name="LaButti K."/>
            <person name="Morin E."/>
            <person name="Salamov A."/>
            <person name="Lipzen A."/>
            <person name="Mereny Z."/>
            <person name="Hegedus B."/>
            <person name="Baldrian P."/>
            <person name="Stursova M."/>
            <person name="Weitz H."/>
            <person name="Taylor A."/>
            <person name="Grigoriev I.V."/>
            <person name="Nagy L.G."/>
            <person name="Martin F."/>
            <person name="Kauserud H."/>
        </authorList>
    </citation>
    <scope>NUCLEOTIDE SEQUENCE</scope>
    <source>
        <strain evidence="3">9144</strain>
    </source>
</reference>
<dbReference type="GO" id="GO:0006120">
    <property type="term" value="P:mitochondrial electron transport, NADH to ubiquinone"/>
    <property type="evidence" value="ECO:0007669"/>
    <property type="project" value="TreeGrafter"/>
</dbReference>
<evidence type="ECO:0000259" key="2">
    <source>
        <dbReference type="Pfam" id="PF10276"/>
    </source>
</evidence>
<dbReference type="EMBL" id="JARJCW010000004">
    <property type="protein sequence ID" value="KAJ7225521.1"/>
    <property type="molecule type" value="Genomic_DNA"/>
</dbReference>
<dbReference type="AlphaFoldDB" id="A0AAD6YPU0"/>
<keyword evidence="4" id="KW-1185">Reference proteome</keyword>
<dbReference type="Gene3D" id="2.60.260.40">
    <property type="entry name" value="q5lls5 like domains"/>
    <property type="match status" value="1"/>
</dbReference>
<sequence length="186" mass="19877">MLRRAVRIVARRPPPRSFSATAPSVPAEVSKTPVAPPQAPNAASTWSTNQQPRSAATSGPRFEQTAMELQPAPLSAMSLISEVPATMVHGRKAVCDGGGGPLGHPKIYINLDLPGPRPCGYALLQSLSFRADILLSSPVTGMPQSYLNIHLLTCSQRSPLRASTPSPLTHCPIIFGSICRPYKYNL</sequence>
<dbReference type="PANTHER" id="PTHR13156:SF0">
    <property type="entry name" value="NADH DEHYDROGENASE [UBIQUINONE] IRON-SULFUR PROTEIN 6, MITOCHONDRIAL"/>
    <property type="match status" value="1"/>
</dbReference>
<gene>
    <name evidence="3" type="ORF">GGX14DRAFT_348934</name>
</gene>
<evidence type="ECO:0000256" key="1">
    <source>
        <dbReference type="SAM" id="MobiDB-lite"/>
    </source>
</evidence>
<feature type="compositionally biased region" description="Polar residues" evidence="1">
    <location>
        <begin position="41"/>
        <end position="57"/>
    </location>
</feature>
<dbReference type="PANTHER" id="PTHR13156">
    <property type="entry name" value="NADH-UBIQUINONE OXIDOREDUCTASE 13 KD-A SUBUNIT"/>
    <property type="match status" value="1"/>
</dbReference>
<dbReference type="GO" id="GO:0005739">
    <property type="term" value="C:mitochondrion"/>
    <property type="evidence" value="ECO:0007669"/>
    <property type="project" value="GOC"/>
</dbReference>
<comment type="caution">
    <text evidence="3">The sequence shown here is derived from an EMBL/GenBank/DDBJ whole genome shotgun (WGS) entry which is preliminary data.</text>
</comment>
<accession>A0AAD6YPU0</accession>